<feature type="transmembrane region" description="Helical" evidence="6">
    <location>
        <begin position="56"/>
        <end position="74"/>
    </location>
</feature>
<dbReference type="InterPro" id="IPR008253">
    <property type="entry name" value="Marvel"/>
</dbReference>
<comment type="subcellular location">
    <subcellularLocation>
        <location evidence="1">Membrane</location>
        <topology evidence="1">Multi-pass membrane protein</topology>
    </subcellularLocation>
</comment>
<gene>
    <name evidence="8" type="ORF">D9611_001677</name>
</gene>
<sequence>MGLLDRVSDVVGKFAPKSSKSGGGLAGGIGNGHGMVPFDDNMIVSKPSIIAYSGQIFFNFLSMACYASLAAFQAKYGVGPSGLSGFAIFVSIAGILLSSFMLLVPVAYERYDKFVQLARTLKEVRVSFILTGTGTTFSLLIAFISTISAWTQPGCKDAAKDPSAEEKGDDFKNGLPGWCNTKKAASIFFWLAFVFWAASVTLLIIDWRSGRLSPHRDTPFSRPTGQASEADEDEDASYTHVQHPGRQADNGRRYDEESAAIPTTTTTANPFNDPSHSYPSAIPPATAARYDVPAGRPSMDAYGAFSDPAPTGFGTSYGAGNAGYAPPSQQQLPPQAGYGGSPGGNPPPALTVGQGAGGAPLLPEVDVGPRVSRTMQYADPYAAVRASISSPPAQAPPSYDNYGGGYR</sequence>
<dbReference type="Proteomes" id="UP000541558">
    <property type="component" value="Unassembled WGS sequence"/>
</dbReference>
<dbReference type="OrthoDB" id="2218151at2759"/>
<evidence type="ECO:0000256" key="2">
    <source>
        <dbReference type="ARBA" id="ARBA00022692"/>
    </source>
</evidence>
<name>A0A8H5CJ05_9AGAR</name>
<evidence type="ECO:0000256" key="1">
    <source>
        <dbReference type="ARBA" id="ARBA00004141"/>
    </source>
</evidence>
<feature type="compositionally biased region" description="Low complexity" evidence="5">
    <location>
        <begin position="386"/>
        <end position="398"/>
    </location>
</feature>
<feature type="compositionally biased region" description="Low complexity" evidence="5">
    <location>
        <begin position="326"/>
        <end position="336"/>
    </location>
</feature>
<keyword evidence="9" id="KW-1185">Reference proteome</keyword>
<accession>A0A8H5CJ05</accession>
<feature type="transmembrane region" description="Helical" evidence="6">
    <location>
        <begin position="128"/>
        <end position="150"/>
    </location>
</feature>
<feature type="region of interest" description="Disordered" evidence="5">
    <location>
        <begin position="385"/>
        <end position="407"/>
    </location>
</feature>
<protein>
    <recommendedName>
        <fullName evidence="7">MARVEL domain-containing protein</fullName>
    </recommendedName>
</protein>
<feature type="transmembrane region" description="Helical" evidence="6">
    <location>
        <begin position="86"/>
        <end position="108"/>
    </location>
</feature>
<feature type="region of interest" description="Disordered" evidence="5">
    <location>
        <begin position="321"/>
        <end position="357"/>
    </location>
</feature>
<evidence type="ECO:0000313" key="8">
    <source>
        <dbReference type="EMBL" id="KAF5341866.1"/>
    </source>
</evidence>
<feature type="region of interest" description="Disordered" evidence="5">
    <location>
        <begin position="215"/>
        <end position="254"/>
    </location>
</feature>
<keyword evidence="4 6" id="KW-0472">Membrane</keyword>
<keyword evidence="2 6" id="KW-0812">Transmembrane</keyword>
<feature type="domain" description="MARVEL" evidence="7">
    <location>
        <begin position="54"/>
        <end position="201"/>
    </location>
</feature>
<dbReference type="EMBL" id="JAACJK010000001">
    <property type="protein sequence ID" value="KAF5341866.1"/>
    <property type="molecule type" value="Genomic_DNA"/>
</dbReference>
<evidence type="ECO:0000313" key="9">
    <source>
        <dbReference type="Proteomes" id="UP000541558"/>
    </source>
</evidence>
<dbReference type="AlphaFoldDB" id="A0A8H5CJ05"/>
<dbReference type="Pfam" id="PF01284">
    <property type="entry name" value="MARVEL"/>
    <property type="match status" value="1"/>
</dbReference>
<evidence type="ECO:0000256" key="3">
    <source>
        <dbReference type="ARBA" id="ARBA00022989"/>
    </source>
</evidence>
<dbReference type="GO" id="GO:0016020">
    <property type="term" value="C:membrane"/>
    <property type="evidence" value="ECO:0007669"/>
    <property type="project" value="UniProtKB-SubCell"/>
</dbReference>
<feature type="transmembrane region" description="Helical" evidence="6">
    <location>
        <begin position="187"/>
        <end position="207"/>
    </location>
</feature>
<comment type="caution">
    <text evidence="8">The sequence shown here is derived from an EMBL/GenBank/DDBJ whole genome shotgun (WGS) entry which is preliminary data.</text>
</comment>
<organism evidence="8 9">
    <name type="scientific">Ephemerocybe angulata</name>
    <dbReference type="NCBI Taxonomy" id="980116"/>
    <lineage>
        <taxon>Eukaryota</taxon>
        <taxon>Fungi</taxon>
        <taxon>Dikarya</taxon>
        <taxon>Basidiomycota</taxon>
        <taxon>Agaricomycotina</taxon>
        <taxon>Agaricomycetes</taxon>
        <taxon>Agaricomycetidae</taxon>
        <taxon>Agaricales</taxon>
        <taxon>Agaricineae</taxon>
        <taxon>Psathyrellaceae</taxon>
        <taxon>Ephemerocybe</taxon>
    </lineage>
</organism>
<reference evidence="8 9" key="1">
    <citation type="journal article" date="2020" name="ISME J.">
        <title>Uncovering the hidden diversity of litter-decomposition mechanisms in mushroom-forming fungi.</title>
        <authorList>
            <person name="Floudas D."/>
            <person name="Bentzer J."/>
            <person name="Ahren D."/>
            <person name="Johansson T."/>
            <person name="Persson P."/>
            <person name="Tunlid A."/>
        </authorList>
    </citation>
    <scope>NUCLEOTIDE SEQUENCE [LARGE SCALE GENOMIC DNA]</scope>
    <source>
        <strain evidence="8 9">CBS 175.51</strain>
    </source>
</reference>
<evidence type="ECO:0000256" key="6">
    <source>
        <dbReference type="SAM" id="Phobius"/>
    </source>
</evidence>
<evidence type="ECO:0000256" key="4">
    <source>
        <dbReference type="ARBA" id="ARBA00023136"/>
    </source>
</evidence>
<evidence type="ECO:0000256" key="5">
    <source>
        <dbReference type="SAM" id="MobiDB-lite"/>
    </source>
</evidence>
<keyword evidence="3 6" id="KW-1133">Transmembrane helix</keyword>
<evidence type="ECO:0000259" key="7">
    <source>
        <dbReference type="Pfam" id="PF01284"/>
    </source>
</evidence>
<proteinExistence type="predicted"/>